<keyword evidence="8" id="KW-0175">Coiled coil</keyword>
<dbReference type="InterPro" id="IPR003812">
    <property type="entry name" value="Fido"/>
</dbReference>
<feature type="domain" description="Fido" evidence="9">
    <location>
        <begin position="55"/>
        <end position="200"/>
    </location>
</feature>
<gene>
    <name evidence="10" type="ORF">M4Z11_06770</name>
</gene>
<proteinExistence type="predicted"/>
<evidence type="ECO:0000256" key="4">
    <source>
        <dbReference type="ARBA" id="ARBA00022840"/>
    </source>
</evidence>
<dbReference type="EC" id="2.7.7.108" evidence="5"/>
<evidence type="ECO:0000256" key="1">
    <source>
        <dbReference type="ARBA" id="ARBA00022679"/>
    </source>
</evidence>
<dbReference type="NCBIfam" id="NF045983">
    <property type="entry name" value="ProtAdnltaseVbhT"/>
    <property type="match status" value="1"/>
</dbReference>
<evidence type="ECO:0000256" key="3">
    <source>
        <dbReference type="ARBA" id="ARBA00022741"/>
    </source>
</evidence>
<evidence type="ECO:0000256" key="8">
    <source>
        <dbReference type="SAM" id="Coils"/>
    </source>
</evidence>
<keyword evidence="1" id="KW-0808">Transferase</keyword>
<reference evidence="10 11" key="1">
    <citation type="submission" date="2022-05" db="EMBL/GenBank/DDBJ databases">
        <title>Description of the Bartonella bilalgolemii sp. nov. Isolated from Apodemus uralensis (Pallas 1811).</title>
        <authorList>
            <person name="Zgheib R."/>
            <person name="Celebi B."/>
        </authorList>
    </citation>
    <scope>NUCLEOTIDE SEQUENCE [LARGE SCALE GENOMIC DNA]</scope>
    <source>
        <strain evidence="10 11">G70</strain>
    </source>
</reference>
<evidence type="ECO:0000256" key="5">
    <source>
        <dbReference type="ARBA" id="ARBA00034531"/>
    </source>
</evidence>
<dbReference type="RefSeq" id="WP_249677843.1">
    <property type="nucleotide sequence ID" value="NZ_JAMCOF010000014.1"/>
</dbReference>
<comment type="catalytic activity">
    <reaction evidence="7">
        <text>L-tyrosyl-[protein] + ATP = O-(5'-adenylyl)-L-tyrosyl-[protein] + diphosphate</text>
        <dbReference type="Rhea" id="RHEA:54288"/>
        <dbReference type="Rhea" id="RHEA-COMP:10136"/>
        <dbReference type="Rhea" id="RHEA-COMP:13846"/>
        <dbReference type="ChEBI" id="CHEBI:30616"/>
        <dbReference type="ChEBI" id="CHEBI:33019"/>
        <dbReference type="ChEBI" id="CHEBI:46858"/>
        <dbReference type="ChEBI" id="CHEBI:83624"/>
        <dbReference type="EC" id="2.7.7.108"/>
    </reaction>
</comment>
<evidence type="ECO:0000256" key="7">
    <source>
        <dbReference type="ARBA" id="ARBA00048696"/>
    </source>
</evidence>
<dbReference type="InterPro" id="IPR036597">
    <property type="entry name" value="Fido-like_dom_sf"/>
</dbReference>
<dbReference type="PROSITE" id="PS51459">
    <property type="entry name" value="FIDO"/>
    <property type="match status" value="1"/>
</dbReference>
<evidence type="ECO:0000313" key="11">
    <source>
        <dbReference type="Proteomes" id="UP001523003"/>
    </source>
</evidence>
<dbReference type="EMBL" id="JAMCOF010000014">
    <property type="protein sequence ID" value="MCL6230286.1"/>
    <property type="molecule type" value="Genomic_DNA"/>
</dbReference>
<evidence type="ECO:0000256" key="6">
    <source>
        <dbReference type="ARBA" id="ARBA00047939"/>
    </source>
</evidence>
<accession>A0ABT0PA08</accession>
<dbReference type="Proteomes" id="UP001523003">
    <property type="component" value="Unassembled WGS sequence"/>
</dbReference>
<comment type="catalytic activity">
    <reaction evidence="6">
        <text>L-threonyl-[protein] + ATP = 3-O-(5'-adenylyl)-L-threonyl-[protein] + diphosphate</text>
        <dbReference type="Rhea" id="RHEA:54292"/>
        <dbReference type="Rhea" id="RHEA-COMP:11060"/>
        <dbReference type="Rhea" id="RHEA-COMP:13847"/>
        <dbReference type="ChEBI" id="CHEBI:30013"/>
        <dbReference type="ChEBI" id="CHEBI:30616"/>
        <dbReference type="ChEBI" id="CHEBI:33019"/>
        <dbReference type="ChEBI" id="CHEBI:138113"/>
        <dbReference type="EC" id="2.7.7.108"/>
    </reaction>
</comment>
<sequence length="509" mass="58217">MEKYKGNGDPYTDPKTGVMYNRLGIKDKATLQRVESAIAYVKSFEFVHTPIRGEFDLNHMKEIHKKLFGDIYEWAGKIRSVDIAKGNSMFASYNQIESYAPKITQQLAKERYLRGLDADKFSQRAGYYMGELNALHPFREGNGRTQREFIGQLAREAGHHINWKGIERQEMIKASIAAHFGDSEFLSALIRKNLTEFTKNKSVDVSRGVVEKISSSIETDKDLSEKQKEKITTVLDGKKTTFGKLQKEKLNVEQPQKDFNGASKGKERAPYLAAYTDTSNLEQKALSALRNEKSYIDTFKELNDHLKVIYKDPQAAALKIEQTILAGNGDKLPDILDKEPDRAGELRGSDRLIDRFKTAGKEHKEALYDIPLAVSTIRKLQSFYKNAYEHKIDKFTREREQLKVEVPSLSKEAVTYIKAVESGRESYSKIPQDVKKEFSKFQSALDKRFGQDAIHKQNFDLSKAISPNQPQDKKLMNEFQTVVKFLQERRHIQGQNKAIAQTKSKDVLR</sequence>
<keyword evidence="2" id="KW-0548">Nucleotidyltransferase</keyword>
<dbReference type="PANTHER" id="PTHR39560:SF1">
    <property type="entry name" value="PROTEIN ADENYLYLTRANSFERASE FIC-RELATED"/>
    <property type="match status" value="1"/>
</dbReference>
<dbReference type="Gene3D" id="1.10.3290.10">
    <property type="entry name" value="Fido-like domain"/>
    <property type="match status" value="1"/>
</dbReference>
<evidence type="ECO:0000259" key="9">
    <source>
        <dbReference type="PROSITE" id="PS51459"/>
    </source>
</evidence>
<dbReference type="PANTHER" id="PTHR39560">
    <property type="entry name" value="PROTEIN ADENYLYLTRANSFERASE FIC-RELATED"/>
    <property type="match status" value="1"/>
</dbReference>
<organism evidence="10 11">
    <name type="scientific">Bartonella bilalgolemii</name>
    <dbReference type="NCBI Taxonomy" id="2942911"/>
    <lineage>
        <taxon>Bacteria</taxon>
        <taxon>Pseudomonadati</taxon>
        <taxon>Pseudomonadota</taxon>
        <taxon>Alphaproteobacteria</taxon>
        <taxon>Hyphomicrobiales</taxon>
        <taxon>Bartonellaceae</taxon>
        <taxon>Bartonella</taxon>
    </lineage>
</organism>
<protein>
    <recommendedName>
        <fullName evidence="5">protein adenylyltransferase</fullName>
        <ecNumber evidence="5">2.7.7.108</ecNumber>
    </recommendedName>
</protein>
<keyword evidence="3" id="KW-0547">Nucleotide-binding</keyword>
<evidence type="ECO:0000313" key="10">
    <source>
        <dbReference type="EMBL" id="MCL6230286.1"/>
    </source>
</evidence>
<name>A0ABT0PA08_9HYPH</name>
<comment type="caution">
    <text evidence="10">The sequence shown here is derived from an EMBL/GenBank/DDBJ whole genome shotgun (WGS) entry which is preliminary data.</text>
</comment>
<keyword evidence="11" id="KW-1185">Reference proteome</keyword>
<dbReference type="SUPFAM" id="SSF140931">
    <property type="entry name" value="Fic-like"/>
    <property type="match status" value="1"/>
</dbReference>
<keyword evidence="4" id="KW-0067">ATP-binding</keyword>
<feature type="coiled-coil region" evidence="8">
    <location>
        <begin position="385"/>
        <end position="412"/>
    </location>
</feature>
<dbReference type="Pfam" id="PF02661">
    <property type="entry name" value="Fic"/>
    <property type="match status" value="1"/>
</dbReference>
<evidence type="ECO:0000256" key="2">
    <source>
        <dbReference type="ARBA" id="ARBA00022695"/>
    </source>
</evidence>